<evidence type="ECO:0000313" key="4">
    <source>
        <dbReference type="Proteomes" id="UP000005222"/>
    </source>
</evidence>
<organism evidence="3 4">
    <name type="scientific">Pichia sorbitophila (strain ATCC MYA-4447 / BCRC 22081 / CBS 7064 / NBRC 10061 / NRRL Y-12695)</name>
    <name type="common">Hybrid yeast</name>
    <dbReference type="NCBI Taxonomy" id="559304"/>
    <lineage>
        <taxon>Eukaryota</taxon>
        <taxon>Fungi</taxon>
        <taxon>Dikarya</taxon>
        <taxon>Ascomycota</taxon>
        <taxon>Saccharomycotina</taxon>
        <taxon>Pichiomycetes</taxon>
        <taxon>Debaryomycetaceae</taxon>
        <taxon>Millerozyma</taxon>
    </lineage>
</organism>
<feature type="compositionally biased region" description="Basic residues" evidence="1">
    <location>
        <begin position="347"/>
        <end position="361"/>
    </location>
</feature>
<reference evidence="3" key="1">
    <citation type="submission" date="2011-10" db="EMBL/GenBank/DDBJ databases">
        <authorList>
            <person name="Genoscope - CEA"/>
        </authorList>
    </citation>
    <scope>NUCLEOTIDE SEQUENCE</scope>
</reference>
<dbReference type="InParanoid" id="G8Y728"/>
<dbReference type="HOGENOM" id="CLU_665675_0_0_1"/>
<keyword evidence="4" id="KW-1185">Reference proteome</keyword>
<evidence type="ECO:0000313" key="2">
    <source>
        <dbReference type="EMBL" id="CCE83377.1"/>
    </source>
</evidence>
<gene>
    <name evidence="3" type="primary">Piso0_003952</name>
    <name evidence="2" type="ORF">GNLVRS01_PISO0K06192g</name>
    <name evidence="3" type="ORF">GNLVRS01_PISO0L06193g</name>
</gene>
<protein>
    <submittedName>
        <fullName evidence="3">Piso0_003952 protein</fullName>
    </submittedName>
</protein>
<name>G8Y728_PICSO</name>
<dbReference type="Proteomes" id="UP000005222">
    <property type="component" value="Chromosome K"/>
</dbReference>
<evidence type="ECO:0000256" key="1">
    <source>
        <dbReference type="SAM" id="MobiDB-lite"/>
    </source>
</evidence>
<dbReference type="EMBL" id="FO082049">
    <property type="protein sequence ID" value="CCE83377.1"/>
    <property type="molecule type" value="Genomic_DNA"/>
</dbReference>
<dbReference type="AlphaFoldDB" id="G8Y728"/>
<dbReference type="OrthoDB" id="4068335at2759"/>
<evidence type="ECO:0000313" key="3">
    <source>
        <dbReference type="EMBL" id="CCE84408.1"/>
    </source>
</evidence>
<feature type="region of interest" description="Disordered" evidence="1">
    <location>
        <begin position="340"/>
        <end position="361"/>
    </location>
</feature>
<feature type="compositionally biased region" description="Low complexity" evidence="1">
    <location>
        <begin position="96"/>
        <end position="122"/>
    </location>
</feature>
<dbReference type="eggNOG" id="ENOG502T2HP">
    <property type="taxonomic scope" value="Eukaryota"/>
</dbReference>
<sequence>MSNKTERKNILGAIEDEYRHDLAIHLYSSFLLHKVNPMFPRRNWASWPLPLGDIPEPSGVNQYEDGDILDTVQFKAPYIEAEADTDADHTPAIDGSDSGLERSSSIESSTSSPRDASASSGLAEAALENGRHNLMIEIIALLQRTIRKKALARQGSHKTAPVLEPNPTLLLEAARTICSRIDGTFNKLASTQNHRRNVKESEKPSVRLLTWQDVLLAALDSHNELENGKDIDGYIKAYKKCERLFSLVNYKYEYNDNSEDSDSSSEEYIDSLSENIPANNDGIPNFTAENHLEVVEGSSSSFSNGQNFKERMLHNMKKERGMSDVKKLLFYNKAHSQLQDKQLSSMSRRKARGTHSKAKKMPKKFKISNQGLHNQKKNALKHGGISLDSDDYKVEV</sequence>
<dbReference type="Proteomes" id="UP000005222">
    <property type="component" value="Chromosome L"/>
</dbReference>
<proteinExistence type="predicted"/>
<feature type="region of interest" description="Disordered" evidence="1">
    <location>
        <begin position="81"/>
        <end position="122"/>
    </location>
</feature>
<accession>G8Y728</accession>
<reference evidence="4" key="2">
    <citation type="journal article" date="2012" name="G3 (Bethesda)">
        <title>Pichia sorbitophila, an interspecies yeast hybrid reveals early steps of genome resolution following polyploidization.</title>
        <authorList>
            <person name="Leh Louis V."/>
            <person name="Despons L."/>
            <person name="Friedrich A."/>
            <person name="Martin T."/>
            <person name="Durrens P."/>
            <person name="Casaregola S."/>
            <person name="Neuveglise C."/>
            <person name="Fairhead C."/>
            <person name="Marck C."/>
            <person name="Cruz J.A."/>
            <person name="Straub M.L."/>
            <person name="Kugler V."/>
            <person name="Sacerdot C."/>
            <person name="Uzunov Z."/>
            <person name="Thierry A."/>
            <person name="Weiss S."/>
            <person name="Bleykasten C."/>
            <person name="De Montigny J."/>
            <person name="Jacques N."/>
            <person name="Jung P."/>
            <person name="Lemaire M."/>
            <person name="Mallet S."/>
            <person name="Morel G."/>
            <person name="Richard G.F."/>
            <person name="Sarkar A."/>
            <person name="Savel G."/>
            <person name="Schacherer J."/>
            <person name="Seret M.L."/>
            <person name="Talla E."/>
            <person name="Samson G."/>
            <person name="Jubin C."/>
            <person name="Poulain J."/>
            <person name="Vacherie B."/>
            <person name="Barbe V."/>
            <person name="Pelletier E."/>
            <person name="Sherman D.J."/>
            <person name="Westhof E."/>
            <person name="Weissenbach J."/>
            <person name="Baret P.V."/>
            <person name="Wincker P."/>
            <person name="Gaillardin C."/>
            <person name="Dujon B."/>
            <person name="Souciet J.L."/>
        </authorList>
    </citation>
    <scope>NUCLEOTIDE SEQUENCE [LARGE SCALE GENOMIC DNA]</scope>
    <source>
        <strain evidence="4">ATCC MYA-4447 / BCRC 22081 / CBS 7064 / NBRC 10061 / NRRL Y-12695</strain>
    </source>
</reference>
<dbReference type="EMBL" id="FO082048">
    <property type="protein sequence ID" value="CCE84408.1"/>
    <property type="molecule type" value="Genomic_DNA"/>
</dbReference>